<evidence type="ECO:0000313" key="3">
    <source>
        <dbReference type="Proteomes" id="UP001316087"/>
    </source>
</evidence>
<comment type="similarity">
    <text evidence="1">Belongs to the DegT/DnrJ/EryC1 family.</text>
</comment>
<evidence type="ECO:0000256" key="1">
    <source>
        <dbReference type="RuleBase" id="RU004508"/>
    </source>
</evidence>
<keyword evidence="2" id="KW-0032">Aminotransferase</keyword>
<dbReference type="InterPro" id="IPR015421">
    <property type="entry name" value="PyrdxlP-dep_Trfase_major"/>
</dbReference>
<dbReference type="Gene3D" id="3.90.1150.10">
    <property type="entry name" value="Aspartate Aminotransferase, domain 1"/>
    <property type="match status" value="1"/>
</dbReference>
<comment type="caution">
    <text evidence="2">The sequence shown here is derived from an EMBL/GenBank/DDBJ whole genome shotgun (WGS) entry which is preliminary data.</text>
</comment>
<sequence length="345" mass="38356">MTKKNIKKKFIPHNRPTLGKQEEKVAVEVIRSGWIAQGNAVENFENDICQYLGLPPGSAVAVSSGTAALYMTLAIYNAKEKNIAIPYYCCSSLRNAVTLAGGNPILVDSKMDSPNINMETIVPSMDIAIIPHLFGIPQKISKGLSKTFIIEDCAQSLGAYVDDVPIGLQGDVGIFSFYATKLITSGGQGGMIVSRDSAFIEELINYRTFNQLDVQKHLFNFQMTDLQAAIGSAQLRQFTKFMKRREEIYLRYQDANLPLLNNESGIQPVRFRAILQTPKQAEIITALAKNNITAAIPMQQSELVGSKDNYPNASYWIHNTVSLPIYPSLRNEDVKRIIKVVRKHL</sequence>
<dbReference type="GO" id="GO:0008483">
    <property type="term" value="F:transaminase activity"/>
    <property type="evidence" value="ECO:0007669"/>
    <property type="project" value="UniProtKB-KW"/>
</dbReference>
<dbReference type="InterPro" id="IPR015424">
    <property type="entry name" value="PyrdxlP-dep_Trfase"/>
</dbReference>
<keyword evidence="2" id="KW-0808">Transferase</keyword>
<dbReference type="RefSeq" id="WP_241368381.1">
    <property type="nucleotide sequence ID" value="NZ_JAKZFC010000001.1"/>
</dbReference>
<evidence type="ECO:0000313" key="2">
    <source>
        <dbReference type="EMBL" id="MCH7321352.1"/>
    </source>
</evidence>
<dbReference type="PIRSF" id="PIRSF000390">
    <property type="entry name" value="PLP_StrS"/>
    <property type="match status" value="1"/>
</dbReference>
<dbReference type="EMBL" id="JAKZFC010000001">
    <property type="protein sequence ID" value="MCH7321352.1"/>
    <property type="molecule type" value="Genomic_DNA"/>
</dbReference>
<accession>A0ABS9UAJ3</accession>
<dbReference type="Gene3D" id="3.40.640.10">
    <property type="entry name" value="Type I PLP-dependent aspartate aminotransferase-like (Major domain)"/>
    <property type="match status" value="1"/>
</dbReference>
<keyword evidence="1" id="KW-0663">Pyridoxal phosphate</keyword>
<protein>
    <submittedName>
        <fullName evidence="2">DegT/DnrJ/EryC1/StrS aminotransferase family protein</fullName>
    </submittedName>
</protein>
<name>A0ABS9UAJ3_9BACL</name>
<organism evidence="2 3">
    <name type="scientific">Solibacillus palustris</name>
    <dbReference type="NCBI Taxonomy" id="2908203"/>
    <lineage>
        <taxon>Bacteria</taxon>
        <taxon>Bacillati</taxon>
        <taxon>Bacillota</taxon>
        <taxon>Bacilli</taxon>
        <taxon>Bacillales</taxon>
        <taxon>Caryophanaceae</taxon>
        <taxon>Solibacillus</taxon>
    </lineage>
</organism>
<dbReference type="SUPFAM" id="SSF53383">
    <property type="entry name" value="PLP-dependent transferases"/>
    <property type="match status" value="1"/>
</dbReference>
<dbReference type="PANTHER" id="PTHR30244:SF34">
    <property type="entry name" value="DTDP-4-AMINO-4,6-DIDEOXYGALACTOSE TRANSAMINASE"/>
    <property type="match status" value="1"/>
</dbReference>
<keyword evidence="3" id="KW-1185">Reference proteome</keyword>
<dbReference type="PANTHER" id="PTHR30244">
    <property type="entry name" value="TRANSAMINASE"/>
    <property type="match status" value="1"/>
</dbReference>
<dbReference type="InterPro" id="IPR000653">
    <property type="entry name" value="DegT/StrS_aminotransferase"/>
</dbReference>
<reference evidence="2 3" key="1">
    <citation type="submission" date="2022-03" db="EMBL/GenBank/DDBJ databases">
        <authorList>
            <person name="Jo J.-H."/>
            <person name="Im W.-T."/>
        </authorList>
    </citation>
    <scope>NUCLEOTIDE SEQUENCE [LARGE SCALE GENOMIC DNA]</scope>
    <source>
        <strain evidence="2 3">MA9</strain>
    </source>
</reference>
<dbReference type="Pfam" id="PF01041">
    <property type="entry name" value="DegT_DnrJ_EryC1"/>
    <property type="match status" value="1"/>
</dbReference>
<gene>
    <name evidence="2" type="ORF">LZ480_05550</name>
</gene>
<proteinExistence type="inferred from homology"/>
<dbReference type="InterPro" id="IPR015422">
    <property type="entry name" value="PyrdxlP-dep_Trfase_small"/>
</dbReference>
<dbReference type="Proteomes" id="UP001316087">
    <property type="component" value="Unassembled WGS sequence"/>
</dbReference>